<feature type="non-terminal residue" evidence="13">
    <location>
        <position position="958"/>
    </location>
</feature>
<gene>
    <name evidence="13" type="primary">Tmem63c</name>
    <name evidence="13" type="ORF">GTO95_0016106</name>
</gene>
<evidence type="ECO:0000256" key="6">
    <source>
        <dbReference type="ARBA" id="ARBA00023136"/>
    </source>
</evidence>
<evidence type="ECO:0000256" key="3">
    <source>
        <dbReference type="ARBA" id="ARBA00022448"/>
    </source>
</evidence>
<feature type="transmembrane region" description="Helical" evidence="9">
    <location>
        <begin position="438"/>
        <end position="457"/>
    </location>
</feature>
<dbReference type="InterPro" id="IPR003864">
    <property type="entry name" value="CSC1/OSCA1-like_7TM"/>
</dbReference>
<protein>
    <submittedName>
        <fullName evidence="13">CSC1 protein</fullName>
    </submittedName>
</protein>
<feature type="region of interest" description="Disordered" evidence="8">
    <location>
        <begin position="909"/>
        <end position="934"/>
    </location>
</feature>
<comment type="subcellular location">
    <subcellularLocation>
        <location evidence="1">Membrane</location>
        <topology evidence="1">Multi-pass membrane protein</topology>
    </subcellularLocation>
</comment>
<feature type="domain" description="CSC1/OSCA1-like cytosolic" evidence="12">
    <location>
        <begin position="252"/>
        <end position="430"/>
    </location>
</feature>
<keyword evidence="14" id="KW-1185">Reference proteome</keyword>
<keyword evidence="6 9" id="KW-0472">Membrane</keyword>
<dbReference type="GO" id="GO:0005227">
    <property type="term" value="F:calcium-activated cation channel activity"/>
    <property type="evidence" value="ECO:0007669"/>
    <property type="project" value="InterPro"/>
</dbReference>
<dbReference type="GO" id="GO:0005886">
    <property type="term" value="C:plasma membrane"/>
    <property type="evidence" value="ECO:0007669"/>
    <property type="project" value="TreeGrafter"/>
</dbReference>
<evidence type="ECO:0000259" key="11">
    <source>
        <dbReference type="Pfam" id="PF13967"/>
    </source>
</evidence>
<evidence type="ECO:0000259" key="10">
    <source>
        <dbReference type="Pfam" id="PF02714"/>
    </source>
</evidence>
<dbReference type="PANTHER" id="PTHR13018">
    <property type="entry name" value="PROBABLE MEMBRANE PROTEIN DUF221-RELATED"/>
    <property type="match status" value="1"/>
</dbReference>
<dbReference type="InterPro" id="IPR027815">
    <property type="entry name" value="CSC1/OSCA1-like_cyt"/>
</dbReference>
<evidence type="ECO:0000259" key="12">
    <source>
        <dbReference type="Pfam" id="PF14703"/>
    </source>
</evidence>
<feature type="domain" description="CSC1/OSCA1-like 7TM region" evidence="10">
    <location>
        <begin position="597"/>
        <end position="815"/>
    </location>
</feature>
<dbReference type="Pfam" id="PF13967">
    <property type="entry name" value="RSN1_TM"/>
    <property type="match status" value="1"/>
</dbReference>
<feature type="transmembrane region" description="Helical" evidence="9">
    <location>
        <begin position="600"/>
        <end position="621"/>
    </location>
</feature>
<evidence type="ECO:0000256" key="1">
    <source>
        <dbReference type="ARBA" id="ARBA00004141"/>
    </source>
</evidence>
<reference evidence="13" key="1">
    <citation type="journal article" date="2021" name="Cell">
        <title>Tracing the genetic footprints of vertebrate landing in non-teleost ray-finned fishes.</title>
        <authorList>
            <person name="Bi X."/>
            <person name="Wang K."/>
            <person name="Yang L."/>
            <person name="Pan H."/>
            <person name="Jiang H."/>
            <person name="Wei Q."/>
            <person name="Fang M."/>
            <person name="Yu H."/>
            <person name="Zhu C."/>
            <person name="Cai Y."/>
            <person name="He Y."/>
            <person name="Gan X."/>
            <person name="Zeng H."/>
            <person name="Yu D."/>
            <person name="Zhu Y."/>
            <person name="Jiang H."/>
            <person name="Qiu Q."/>
            <person name="Yang H."/>
            <person name="Zhang Y.E."/>
            <person name="Wang W."/>
            <person name="Zhu M."/>
            <person name="He S."/>
            <person name="Zhang G."/>
        </authorList>
    </citation>
    <scope>NUCLEOTIDE SEQUENCE</scope>
    <source>
        <strain evidence="13">Allg_001</strain>
    </source>
</reference>
<feature type="transmembrane region" description="Helical" evidence="9">
    <location>
        <begin position="748"/>
        <end position="778"/>
    </location>
</feature>
<feature type="non-terminal residue" evidence="13">
    <location>
        <position position="1"/>
    </location>
</feature>
<dbReference type="EMBL" id="JAAWVO010015741">
    <property type="protein sequence ID" value="MBN3314533.1"/>
    <property type="molecule type" value="Genomic_DNA"/>
</dbReference>
<feature type="transmembrane region" description="Helical" evidence="9">
    <location>
        <begin position="217"/>
        <end position="237"/>
    </location>
</feature>
<proteinExistence type="inferred from homology"/>
<feature type="transmembrane region" description="Helical" evidence="9">
    <location>
        <begin position="799"/>
        <end position="821"/>
    </location>
</feature>
<evidence type="ECO:0000256" key="5">
    <source>
        <dbReference type="ARBA" id="ARBA00022989"/>
    </source>
</evidence>
<feature type="domain" description="CSC1/OSCA1-like N-terminal transmembrane" evidence="11">
    <location>
        <begin position="59"/>
        <end position="235"/>
    </location>
</feature>
<feature type="transmembrane region" description="Helical" evidence="9">
    <location>
        <begin position="502"/>
        <end position="520"/>
    </location>
</feature>
<dbReference type="PANTHER" id="PTHR13018:SF21">
    <property type="entry name" value="CALCIUM PERMEABLE STRESS-GATED CATION CHANNEL 1"/>
    <property type="match status" value="1"/>
</dbReference>
<evidence type="ECO:0000313" key="14">
    <source>
        <dbReference type="Proteomes" id="UP000736164"/>
    </source>
</evidence>
<feature type="transmembrane region" description="Helical" evidence="9">
    <location>
        <begin position="574"/>
        <end position="594"/>
    </location>
</feature>
<evidence type="ECO:0000256" key="2">
    <source>
        <dbReference type="ARBA" id="ARBA00007779"/>
    </source>
</evidence>
<feature type="transmembrane region" description="Helical" evidence="9">
    <location>
        <begin position="59"/>
        <end position="78"/>
    </location>
</feature>
<comment type="caution">
    <text evidence="13">The sequence shown here is derived from an EMBL/GenBank/DDBJ whole genome shotgun (WGS) entry which is preliminary data.</text>
</comment>
<comment type="similarity">
    <text evidence="2">Belongs to the CSC1 (TC 1.A.17) family.</text>
</comment>
<keyword evidence="3" id="KW-0813">Transport</keyword>
<organism evidence="13 14">
    <name type="scientific">Atractosteus spatula</name>
    <name type="common">Alligator gar</name>
    <name type="synonym">Lepisosteus spatula</name>
    <dbReference type="NCBI Taxonomy" id="7917"/>
    <lineage>
        <taxon>Eukaryota</taxon>
        <taxon>Metazoa</taxon>
        <taxon>Chordata</taxon>
        <taxon>Craniata</taxon>
        <taxon>Vertebrata</taxon>
        <taxon>Euteleostomi</taxon>
        <taxon>Actinopterygii</taxon>
        <taxon>Neopterygii</taxon>
        <taxon>Holostei</taxon>
        <taxon>Semionotiformes</taxon>
        <taxon>Lepisosteidae</taxon>
        <taxon>Atractosteus</taxon>
    </lineage>
</organism>
<feature type="transmembrane region" description="Helical" evidence="9">
    <location>
        <begin position="171"/>
        <end position="191"/>
    </location>
</feature>
<sequence>MEGSGFSVFGVPGGEHSSALDVLSFLDTLGLNNGTAERCYSAHSRSTVLQGLPFGGVPTVLAINFVLWMFLLLVFSCLRKAAWDYGRLALLMDNDSYVNRHRLNSYDLTSLFYGEQSEKEKSPSESSPSDMENKDVGFCSWLTSIYHMKDEEIQSKCGIDATTYLSFQRHIIVLMVLICVLSVAIILPVNFSGNLLGDSPQHFGRTTIANVPAQDSFLWLHSIFALLYFIITALCMAHHSARLEYKEDEKVARTLMITSIPKEISDPGLITKHFHEAYPSCTVTDVRFCFDVRKLMKLDLERRKAMKGRLYFTSKAQKEGKIMIKTHPCAQIFCCDVCGFEQVDAEQYYSELEEKLTDEFNAEKNRIALKRLDVAFVTFQDERMTAVIIKDYSRTLCRRRLQQSSITTVVRSHKWGVKYAPAPNDIIWENLSVRGPRWWINCVLLNICLFVLLFFLTTPAIIVNTMDRFNVTRPVESLRWTPFLLSLPLLPYLSLCVDWHLFSFLIVCSLPLLSLASILTPYPVSSTSLVLLLTSHYSPVLVFLSLFVPFCTPLSLSVLSCPSLYSLVSLYSPLSLYSPVTLCTLLFLCTPLSLSNPIVTQFFPTLLLWAFSVLLPFIVYYSSFFESHWTRSNENQITMHKCYFFLVFMVIILPSLGLSSLDLFFRWLFDIHFLDEADIKFQCVFLPDNGAFFVNYVITSSLIGTAMELLRIPGLMVYTLRLCLAKSEAERIHVKRSQAYEFQFGLEYAWTMCIFAVSMTYSITCPIIVPFGLLYMVLKHLVDRYNIYYAYVPTKLSQHIHSAAVSQVIVAPILCMFWLLFFSVLRLGPVRPITLFTFVSLLFCITFSLFGLCLKKLQPAKATSYQMSDQQTEGVFNDAERSSVSSTPNSNVFVASVLQEPELGLTPMASPAHQSYGTMGNRMDTGRSDEEAQPQMFETDLQESFPTGPLMEREVGYH</sequence>
<evidence type="ECO:0000313" key="13">
    <source>
        <dbReference type="EMBL" id="MBN3314533.1"/>
    </source>
</evidence>
<accession>A0A8J7NLM2</accession>
<feature type="transmembrane region" description="Helical" evidence="9">
    <location>
        <begin position="477"/>
        <end position="495"/>
    </location>
</feature>
<keyword evidence="4 9" id="KW-0812">Transmembrane</keyword>
<evidence type="ECO:0000256" key="7">
    <source>
        <dbReference type="ARBA" id="ARBA00036634"/>
    </source>
</evidence>
<feature type="transmembrane region" description="Helical" evidence="9">
    <location>
        <begin position="833"/>
        <end position="854"/>
    </location>
</feature>
<name>A0A8J7NLM2_ATRSP</name>
<dbReference type="InterPro" id="IPR045122">
    <property type="entry name" value="Csc1-like"/>
</dbReference>
<feature type="transmembrane region" description="Helical" evidence="9">
    <location>
        <begin position="540"/>
        <end position="562"/>
    </location>
</feature>
<evidence type="ECO:0000256" key="4">
    <source>
        <dbReference type="ARBA" id="ARBA00022692"/>
    </source>
</evidence>
<dbReference type="Proteomes" id="UP000736164">
    <property type="component" value="Unassembled WGS sequence"/>
</dbReference>
<dbReference type="InterPro" id="IPR032880">
    <property type="entry name" value="CSC1/OSCA1-like_N"/>
</dbReference>
<dbReference type="AlphaFoldDB" id="A0A8J7NLM2"/>
<evidence type="ECO:0000256" key="8">
    <source>
        <dbReference type="SAM" id="MobiDB-lite"/>
    </source>
</evidence>
<evidence type="ECO:0000256" key="9">
    <source>
        <dbReference type="SAM" id="Phobius"/>
    </source>
</evidence>
<dbReference type="Pfam" id="PF14703">
    <property type="entry name" value="PHM7_cyt"/>
    <property type="match status" value="1"/>
</dbReference>
<feature type="transmembrane region" description="Helical" evidence="9">
    <location>
        <begin position="642"/>
        <end position="665"/>
    </location>
</feature>
<comment type="catalytic activity">
    <reaction evidence="7">
        <text>Ca(2+)(in) = Ca(2+)(out)</text>
        <dbReference type="Rhea" id="RHEA:29671"/>
        <dbReference type="ChEBI" id="CHEBI:29108"/>
    </reaction>
</comment>
<keyword evidence="5 9" id="KW-1133">Transmembrane helix</keyword>
<dbReference type="Pfam" id="PF02714">
    <property type="entry name" value="RSN1_7TM"/>
    <property type="match status" value="1"/>
</dbReference>